<dbReference type="GO" id="GO:0061665">
    <property type="term" value="F:SUMO ligase activity"/>
    <property type="evidence" value="ECO:0007669"/>
    <property type="project" value="TreeGrafter"/>
</dbReference>
<evidence type="ECO:0000256" key="4">
    <source>
        <dbReference type="ARBA" id="ARBA00020923"/>
    </source>
</evidence>
<dbReference type="EnsemblMetazoa" id="GAUT047773-RA">
    <property type="protein sequence ID" value="GAUT047773-PA"/>
    <property type="gene ID" value="GAUT047773"/>
</dbReference>
<keyword evidence="7 13" id="KW-0863">Zinc-finger</keyword>
<evidence type="ECO:0000256" key="8">
    <source>
        <dbReference type="ARBA" id="ARBA00022786"/>
    </source>
</evidence>
<keyword evidence="5" id="KW-0808">Transferase</keyword>
<evidence type="ECO:0000256" key="7">
    <source>
        <dbReference type="ARBA" id="ARBA00022771"/>
    </source>
</evidence>
<evidence type="ECO:0000256" key="11">
    <source>
        <dbReference type="ARBA" id="ARBA00031731"/>
    </source>
</evidence>
<dbReference type="GO" id="GO:0016925">
    <property type="term" value="P:protein sumoylation"/>
    <property type="evidence" value="ECO:0007669"/>
    <property type="project" value="UniProtKB-UniPathway"/>
</dbReference>
<accession>A0A1A9VU86</accession>
<evidence type="ECO:0000256" key="5">
    <source>
        <dbReference type="ARBA" id="ARBA00022679"/>
    </source>
</evidence>
<evidence type="ECO:0000259" key="14">
    <source>
        <dbReference type="PROSITE" id="PS51044"/>
    </source>
</evidence>
<keyword evidence="8" id="KW-0833">Ubl conjugation pathway</keyword>
<dbReference type="STRING" id="7395.A0A1A9VU86"/>
<dbReference type="CDD" id="cd16651">
    <property type="entry name" value="SPL-RING_NSE2"/>
    <property type="match status" value="1"/>
</dbReference>
<evidence type="ECO:0000256" key="13">
    <source>
        <dbReference type="PROSITE-ProRule" id="PRU00452"/>
    </source>
</evidence>
<dbReference type="UniPathway" id="UPA00886"/>
<evidence type="ECO:0000256" key="10">
    <source>
        <dbReference type="ARBA" id="ARBA00023242"/>
    </source>
</evidence>
<dbReference type="InterPro" id="IPR026846">
    <property type="entry name" value="Nse2(Mms21)"/>
</dbReference>
<dbReference type="Gene3D" id="3.30.40.10">
    <property type="entry name" value="Zinc/RING finger domain, C3HC4 (zinc finger)"/>
    <property type="match status" value="1"/>
</dbReference>
<dbReference type="Pfam" id="PF11789">
    <property type="entry name" value="zf-Nse"/>
    <property type="match status" value="1"/>
</dbReference>
<name>A0A1A9VU86_GLOAU</name>
<protein>
    <recommendedName>
        <fullName evidence="4">E3 SUMO-protein ligase NSE2</fullName>
    </recommendedName>
    <alternativeName>
        <fullName evidence="11">E3 SUMO-protein transferase NSE2</fullName>
    </alternativeName>
    <alternativeName>
        <fullName evidence="12">Non-structural maintenance of chromosomes element 2 homolog</fullName>
    </alternativeName>
</protein>
<proteinExistence type="inferred from homology"/>
<organism evidence="15 16">
    <name type="scientific">Glossina austeni</name>
    <name type="common">Savannah tsetse fly</name>
    <dbReference type="NCBI Taxonomy" id="7395"/>
    <lineage>
        <taxon>Eukaryota</taxon>
        <taxon>Metazoa</taxon>
        <taxon>Ecdysozoa</taxon>
        <taxon>Arthropoda</taxon>
        <taxon>Hexapoda</taxon>
        <taxon>Insecta</taxon>
        <taxon>Pterygota</taxon>
        <taxon>Neoptera</taxon>
        <taxon>Endopterygota</taxon>
        <taxon>Diptera</taxon>
        <taxon>Brachycera</taxon>
        <taxon>Muscomorpha</taxon>
        <taxon>Hippoboscoidea</taxon>
        <taxon>Glossinidae</taxon>
        <taxon>Glossina</taxon>
    </lineage>
</organism>
<keyword evidence="6" id="KW-0479">Metal-binding</keyword>
<dbReference type="Proteomes" id="UP000078200">
    <property type="component" value="Unassembled WGS sequence"/>
</dbReference>
<comment type="similarity">
    <text evidence="3">Belongs to the NSE2 family.</text>
</comment>
<feature type="domain" description="SP-RING-type" evidence="14">
    <location>
        <begin position="123"/>
        <end position="208"/>
    </location>
</feature>
<evidence type="ECO:0000256" key="1">
    <source>
        <dbReference type="ARBA" id="ARBA00004123"/>
    </source>
</evidence>
<dbReference type="GO" id="GO:0008270">
    <property type="term" value="F:zinc ion binding"/>
    <property type="evidence" value="ECO:0007669"/>
    <property type="project" value="UniProtKB-KW"/>
</dbReference>
<dbReference type="GO" id="GO:0000724">
    <property type="term" value="P:double-strand break repair via homologous recombination"/>
    <property type="evidence" value="ECO:0007669"/>
    <property type="project" value="InterPro"/>
</dbReference>
<keyword evidence="9" id="KW-0862">Zinc</keyword>
<dbReference type="GO" id="GO:0030915">
    <property type="term" value="C:Smc5-Smc6 complex"/>
    <property type="evidence" value="ECO:0007669"/>
    <property type="project" value="InterPro"/>
</dbReference>
<dbReference type="PANTHER" id="PTHR21330:SF1">
    <property type="entry name" value="E3 SUMO-PROTEIN LIGASE NSE2"/>
    <property type="match status" value="1"/>
</dbReference>
<dbReference type="SUPFAM" id="SSF57850">
    <property type="entry name" value="RING/U-box"/>
    <property type="match status" value="1"/>
</dbReference>
<comment type="pathway">
    <text evidence="2">Protein modification; protein sumoylation.</text>
</comment>
<keyword evidence="16" id="KW-1185">Reference proteome</keyword>
<dbReference type="GO" id="GO:0005634">
    <property type="term" value="C:nucleus"/>
    <property type="evidence" value="ECO:0007669"/>
    <property type="project" value="UniProtKB-SubCell"/>
</dbReference>
<evidence type="ECO:0000256" key="9">
    <source>
        <dbReference type="ARBA" id="ARBA00022833"/>
    </source>
</evidence>
<comment type="subcellular location">
    <subcellularLocation>
        <location evidence="1">Nucleus</location>
    </subcellularLocation>
</comment>
<evidence type="ECO:0000256" key="12">
    <source>
        <dbReference type="ARBA" id="ARBA00032533"/>
    </source>
</evidence>
<dbReference type="AlphaFoldDB" id="A0A1A9VU86"/>
<evidence type="ECO:0000313" key="15">
    <source>
        <dbReference type="EnsemblMetazoa" id="GAUT047773-PA"/>
    </source>
</evidence>
<evidence type="ECO:0000256" key="6">
    <source>
        <dbReference type="ARBA" id="ARBA00022723"/>
    </source>
</evidence>
<dbReference type="VEuPathDB" id="VectorBase:GAUT047773"/>
<evidence type="ECO:0000256" key="2">
    <source>
        <dbReference type="ARBA" id="ARBA00004718"/>
    </source>
</evidence>
<dbReference type="PANTHER" id="PTHR21330">
    <property type="entry name" value="E3 SUMO-PROTEIN LIGASE NSE2"/>
    <property type="match status" value="1"/>
</dbReference>
<dbReference type="PROSITE" id="PS51044">
    <property type="entry name" value="ZF_SP_RING"/>
    <property type="match status" value="1"/>
</dbReference>
<evidence type="ECO:0000313" key="16">
    <source>
        <dbReference type="Proteomes" id="UP000078200"/>
    </source>
</evidence>
<dbReference type="InterPro" id="IPR004181">
    <property type="entry name" value="Znf_MIZ"/>
</dbReference>
<sequence>MNAQLDAELENARQCLFDTYNIALTYGDAGKPPQSFLDTQEAQKFLDLVVRMCEIKNDAIRNAEAVEVAKEARTLAEFEEKYRTALEEKDQPFNAKETADYRNFKASLDRMHEEYSANANDASTNADMMIEEQICIKDPLTKLTMQNPVKNRKCGHHYEKSSIMNHINGGGQRCPVVGCANKGYITNADLVDDPLFKIHLQNIIEDQN</sequence>
<reference evidence="15" key="1">
    <citation type="submission" date="2020-05" db="UniProtKB">
        <authorList>
            <consortium name="EnsemblMetazoa"/>
        </authorList>
    </citation>
    <scope>IDENTIFICATION</scope>
    <source>
        <strain evidence="15">TTRI</strain>
    </source>
</reference>
<keyword evidence="10" id="KW-0539">Nucleus</keyword>
<dbReference type="InterPro" id="IPR013083">
    <property type="entry name" value="Znf_RING/FYVE/PHD"/>
</dbReference>
<evidence type="ECO:0000256" key="3">
    <source>
        <dbReference type="ARBA" id="ARBA00008212"/>
    </source>
</evidence>